<proteinExistence type="predicted"/>
<comment type="caution">
    <text evidence="2">The sequence shown here is derived from an EMBL/GenBank/DDBJ whole genome shotgun (WGS) entry which is preliminary data.</text>
</comment>
<evidence type="ECO:0000313" key="3">
    <source>
        <dbReference type="Proteomes" id="UP001234178"/>
    </source>
</evidence>
<sequence length="82" mass="8580">MKLSHSRSQQLALLYSVSSQCIILGVGVVQDDGCTSAQESSSSSTSSKVDEQKTSPPSPPTVSNSNVFFSNTVSPAKPIETC</sequence>
<evidence type="ECO:0000313" key="2">
    <source>
        <dbReference type="EMBL" id="KAK4019217.1"/>
    </source>
</evidence>
<accession>A0ABR0A230</accession>
<keyword evidence="3" id="KW-1185">Reference proteome</keyword>
<protein>
    <submittedName>
        <fullName evidence="2">Uncharacterized protein</fullName>
    </submittedName>
</protein>
<dbReference type="EMBL" id="JAOYFB010000036">
    <property type="protein sequence ID" value="KAK4019217.1"/>
    <property type="molecule type" value="Genomic_DNA"/>
</dbReference>
<feature type="compositionally biased region" description="Low complexity" evidence="1">
    <location>
        <begin position="61"/>
        <end position="74"/>
    </location>
</feature>
<gene>
    <name evidence="2" type="ORF">OUZ56_001243</name>
</gene>
<organism evidence="2 3">
    <name type="scientific">Daphnia magna</name>
    <dbReference type="NCBI Taxonomy" id="35525"/>
    <lineage>
        <taxon>Eukaryota</taxon>
        <taxon>Metazoa</taxon>
        <taxon>Ecdysozoa</taxon>
        <taxon>Arthropoda</taxon>
        <taxon>Crustacea</taxon>
        <taxon>Branchiopoda</taxon>
        <taxon>Diplostraca</taxon>
        <taxon>Cladocera</taxon>
        <taxon>Anomopoda</taxon>
        <taxon>Daphniidae</taxon>
        <taxon>Daphnia</taxon>
    </lineage>
</organism>
<reference evidence="2 3" key="1">
    <citation type="journal article" date="2023" name="Nucleic Acids Res.">
        <title>The hologenome of Daphnia magna reveals possible DNA methylation and microbiome-mediated evolution of the host genome.</title>
        <authorList>
            <person name="Chaturvedi A."/>
            <person name="Li X."/>
            <person name="Dhandapani V."/>
            <person name="Marshall H."/>
            <person name="Kissane S."/>
            <person name="Cuenca-Cambronero M."/>
            <person name="Asole G."/>
            <person name="Calvet F."/>
            <person name="Ruiz-Romero M."/>
            <person name="Marangio P."/>
            <person name="Guigo R."/>
            <person name="Rago D."/>
            <person name="Mirbahai L."/>
            <person name="Eastwood N."/>
            <person name="Colbourne J.K."/>
            <person name="Zhou J."/>
            <person name="Mallon E."/>
            <person name="Orsini L."/>
        </authorList>
    </citation>
    <scope>NUCLEOTIDE SEQUENCE [LARGE SCALE GENOMIC DNA]</scope>
    <source>
        <strain evidence="2">LRV0_1</strain>
    </source>
</reference>
<name>A0ABR0A230_9CRUS</name>
<dbReference type="Proteomes" id="UP001234178">
    <property type="component" value="Unassembled WGS sequence"/>
</dbReference>
<evidence type="ECO:0000256" key="1">
    <source>
        <dbReference type="SAM" id="MobiDB-lite"/>
    </source>
</evidence>
<feature type="region of interest" description="Disordered" evidence="1">
    <location>
        <begin position="33"/>
        <end position="82"/>
    </location>
</feature>